<dbReference type="InterPro" id="IPR001764">
    <property type="entry name" value="Glyco_hydro_3_N"/>
</dbReference>
<dbReference type="AlphaFoldDB" id="A0A0U3M073"/>
<evidence type="ECO:0000256" key="1">
    <source>
        <dbReference type="ARBA" id="ARBA00022801"/>
    </source>
</evidence>
<evidence type="ECO:0000256" key="2">
    <source>
        <dbReference type="SAM" id="MobiDB-lite"/>
    </source>
</evidence>
<dbReference type="Pfam" id="PF14310">
    <property type="entry name" value="Fn3-like"/>
    <property type="match status" value="1"/>
</dbReference>
<dbReference type="STRING" id="1172567.WQO_33320"/>
<keyword evidence="1" id="KW-0378">Hydrolase</keyword>
<dbReference type="SUPFAM" id="SSF51445">
    <property type="entry name" value="(Trans)glycosidases"/>
    <property type="match status" value="1"/>
</dbReference>
<dbReference type="PANTHER" id="PTHR30620">
    <property type="entry name" value="PERIPLASMIC BETA-GLUCOSIDASE-RELATED"/>
    <property type="match status" value="1"/>
</dbReference>
<dbReference type="Gene3D" id="2.60.40.10">
    <property type="entry name" value="Immunoglobulins"/>
    <property type="match status" value="1"/>
</dbReference>
<dbReference type="KEGG" id="sgb:WQO_33320"/>
<dbReference type="Pfam" id="PF00933">
    <property type="entry name" value="Glyco_hydro_3"/>
    <property type="match status" value="1"/>
</dbReference>
<dbReference type="InterPro" id="IPR002772">
    <property type="entry name" value="Glyco_hydro_3_C"/>
</dbReference>
<dbReference type="Pfam" id="PF01915">
    <property type="entry name" value="Glyco_hydro_3_C"/>
    <property type="match status" value="1"/>
</dbReference>
<dbReference type="InterPro" id="IPR013783">
    <property type="entry name" value="Ig-like_fold"/>
</dbReference>
<dbReference type="Gene3D" id="3.20.20.300">
    <property type="entry name" value="Glycoside hydrolase, family 3, N-terminal domain"/>
    <property type="match status" value="1"/>
</dbReference>
<dbReference type="Gene3D" id="3.40.50.1700">
    <property type="entry name" value="Glycoside hydrolase family 3 C-terminal domain"/>
    <property type="match status" value="1"/>
</dbReference>
<dbReference type="InterPro" id="IPR026891">
    <property type="entry name" value="Fn3-like"/>
</dbReference>
<dbReference type="GO" id="GO:0009251">
    <property type="term" value="P:glucan catabolic process"/>
    <property type="evidence" value="ECO:0007669"/>
    <property type="project" value="TreeGrafter"/>
</dbReference>
<dbReference type="InterPro" id="IPR017853">
    <property type="entry name" value="GH"/>
</dbReference>
<dbReference type="Proteomes" id="UP000064183">
    <property type="component" value="Chromosome"/>
</dbReference>
<dbReference type="SMART" id="SM01217">
    <property type="entry name" value="Fn3_like"/>
    <property type="match status" value="1"/>
</dbReference>
<name>A0A0U3M073_STRGL</name>
<dbReference type="GeneID" id="27787324"/>
<dbReference type="InterPro" id="IPR051915">
    <property type="entry name" value="Cellulose_Degrad_GH3"/>
</dbReference>
<dbReference type="SUPFAM" id="SSF52279">
    <property type="entry name" value="Beta-D-glucan exohydrolase, C-terminal domain"/>
    <property type="match status" value="1"/>
</dbReference>
<sequence length="827" mass="85563">MTDDPLFRDPAAPVAARVRDLLGRMTLNEKVGQVNQRMYGWDAYERTATGHRLTEAFRAEVAAYDGMGALYGLQRADAWSGVTAESGIGAAEGARVSDAVQRHVVERTRLGIPVLLVEEMPHGLQALDGTLLPVNLAVGATWNPELYEEAVALAAAQLRSRGGHVALVSALDLVRDPRWGRAEECFGEDPYLAARFTEALVRGVQGPPDERIGPDRAAVVLKHFAGQGAAVGGRNSAATELGLRELREIHLEAALAGVRAGAAGVMAAYNEFDGLPCAANRDLLTGILREAWGFTGVVMADGLALDRLVRLAGNPVAAGAMALAAGTDLSLWDGCFPRLAEAVEGGLVDEAVLDAAVGRVLALKFRLGLFERPYTGDRPPAAGPERLSERIARESVTLLAHDRVTLPLTGGARIAVLGPNADSVPQQIGDYTAPQRPGTGVSVLDGLRAAAPPGTDVVYARGCGLVGGDRSALPEAVALTAGADVAVVVLGGSSAREAETRFDANGAAVVTGGPGGMTCGEGVDLADLSLPEGQLALLEAVAATGTPVAVVLVQGRPHALPDLAGRVGAVLSAWYPGPWGGRAVADVLFGVAEPVGRLPVSVPRSAAQLPVFYNGKDHGYRGYVDQPATARHAFGHGLTYSSVEYGVPRLSRSAVGVAEFAGEGRAVTPPPERGGGCGTGRDGRSGLGGGPQRDDGPGAGGGPRPVHGPVVCSVEVRNTGERPVRETVQLYVRRMLGGSSWPRVRELRGFGRVALAPGERAEVSFTVDAGVLASVSRSGRRVVEPGEFTIEAGPSSDRAQGVLLTVRASAPEACPGAEAPGPSRRSP</sequence>
<gene>
    <name evidence="4" type="ORF">WQO_33320</name>
</gene>
<organism evidence="4 5">
    <name type="scientific">Streptomyces globisporus C-1027</name>
    <dbReference type="NCBI Taxonomy" id="1172567"/>
    <lineage>
        <taxon>Bacteria</taxon>
        <taxon>Bacillati</taxon>
        <taxon>Actinomycetota</taxon>
        <taxon>Actinomycetes</taxon>
        <taxon>Kitasatosporales</taxon>
        <taxon>Streptomycetaceae</taxon>
        <taxon>Streptomyces</taxon>
    </lineage>
</organism>
<dbReference type="InterPro" id="IPR036962">
    <property type="entry name" value="Glyco_hydro_3_N_sf"/>
</dbReference>
<feature type="compositionally biased region" description="Gly residues" evidence="2">
    <location>
        <begin position="673"/>
        <end position="703"/>
    </location>
</feature>
<reference evidence="4 5" key="1">
    <citation type="journal article" date="2012" name="J. Bacteriol.">
        <title>Draft genome sequence of Streptomyces globisporus C-1027, which produces an antitumor antibiotic consisting of a nine-membered enediyne with a chromoprotein.</title>
        <authorList>
            <person name="Wang L."/>
            <person name="Wang S."/>
            <person name="He Q."/>
            <person name="Yu T."/>
            <person name="Li Q."/>
            <person name="Hong B."/>
        </authorList>
    </citation>
    <scope>NUCLEOTIDE SEQUENCE [LARGE SCALE GENOMIC DNA]</scope>
    <source>
        <strain evidence="4 5">C-1027</strain>
    </source>
</reference>
<proteinExistence type="predicted"/>
<dbReference type="EMBL" id="CP013738">
    <property type="protein sequence ID" value="ALU97801.1"/>
    <property type="molecule type" value="Genomic_DNA"/>
</dbReference>
<dbReference type="PRINTS" id="PR00133">
    <property type="entry name" value="GLHYDRLASE3"/>
</dbReference>
<dbReference type="InterPro" id="IPR036881">
    <property type="entry name" value="Glyco_hydro_3_C_sf"/>
</dbReference>
<evidence type="ECO:0000313" key="5">
    <source>
        <dbReference type="Proteomes" id="UP000064183"/>
    </source>
</evidence>
<dbReference type="RefSeq" id="WP_010062504.1">
    <property type="nucleotide sequence ID" value="NZ_CP013738.1"/>
</dbReference>
<dbReference type="GO" id="GO:0008422">
    <property type="term" value="F:beta-glucosidase activity"/>
    <property type="evidence" value="ECO:0007669"/>
    <property type="project" value="TreeGrafter"/>
</dbReference>
<dbReference type="PANTHER" id="PTHR30620:SF123">
    <property type="entry name" value="BETA-XYLOSIDASE"/>
    <property type="match status" value="1"/>
</dbReference>
<feature type="domain" description="Fibronectin type III-like" evidence="3">
    <location>
        <begin position="726"/>
        <end position="796"/>
    </location>
</feature>
<evidence type="ECO:0000313" key="4">
    <source>
        <dbReference type="EMBL" id="ALU97801.1"/>
    </source>
</evidence>
<feature type="region of interest" description="Disordered" evidence="2">
    <location>
        <begin position="662"/>
        <end position="709"/>
    </location>
</feature>
<evidence type="ECO:0000259" key="3">
    <source>
        <dbReference type="SMART" id="SM01217"/>
    </source>
</evidence>
<accession>A0A0U3M073</accession>
<protein>
    <submittedName>
        <fullName evidence="4">Beta-glucosidase</fullName>
    </submittedName>
</protein>